<comment type="caution">
    <text evidence="2">The sequence shown here is derived from an EMBL/GenBank/DDBJ whole genome shotgun (WGS) entry which is preliminary data.</text>
</comment>
<protein>
    <submittedName>
        <fullName evidence="2">Uncharacterized protein</fullName>
    </submittedName>
</protein>
<reference evidence="2" key="1">
    <citation type="submission" date="2023-10" db="EMBL/GenBank/DDBJ databases">
        <authorList>
            <person name="Chen Y."/>
            <person name="Shah S."/>
            <person name="Dougan E. K."/>
            <person name="Thang M."/>
            <person name="Chan C."/>
        </authorList>
    </citation>
    <scope>NUCLEOTIDE SEQUENCE [LARGE SCALE GENOMIC DNA]</scope>
</reference>
<proteinExistence type="predicted"/>
<gene>
    <name evidence="2" type="ORF">PCOR1329_LOCUS72047</name>
</gene>
<name>A0ABN9X426_9DINO</name>
<keyword evidence="3" id="KW-1185">Reference proteome</keyword>
<dbReference type="EMBL" id="CAUYUJ010019604">
    <property type="protein sequence ID" value="CAK0892358.1"/>
    <property type="molecule type" value="Genomic_DNA"/>
</dbReference>
<feature type="compositionally biased region" description="Gly residues" evidence="1">
    <location>
        <begin position="148"/>
        <end position="158"/>
    </location>
</feature>
<sequence>MVNEFVALDTSPVWTEAPRGPPIHCRQRRPTPGGKCHQGTYWCPGAAKRAWDKSCGSDWNIQSDGKHRSYVLVDPLLSARVRDSSGSVASRFVSARDPSGRVEAARTATDALRARRKGDAAGKGGARSEPTGSRVIFEHHPAPIGSEPPGGRGPQGAA</sequence>
<organism evidence="2 3">
    <name type="scientific">Prorocentrum cordatum</name>
    <dbReference type="NCBI Taxonomy" id="2364126"/>
    <lineage>
        <taxon>Eukaryota</taxon>
        <taxon>Sar</taxon>
        <taxon>Alveolata</taxon>
        <taxon>Dinophyceae</taxon>
        <taxon>Prorocentrales</taxon>
        <taxon>Prorocentraceae</taxon>
        <taxon>Prorocentrum</taxon>
    </lineage>
</organism>
<feature type="region of interest" description="Disordered" evidence="1">
    <location>
        <begin position="91"/>
        <end position="158"/>
    </location>
</feature>
<evidence type="ECO:0000313" key="3">
    <source>
        <dbReference type="Proteomes" id="UP001189429"/>
    </source>
</evidence>
<dbReference type="Proteomes" id="UP001189429">
    <property type="component" value="Unassembled WGS sequence"/>
</dbReference>
<accession>A0ABN9X426</accession>
<evidence type="ECO:0000256" key="1">
    <source>
        <dbReference type="SAM" id="MobiDB-lite"/>
    </source>
</evidence>
<evidence type="ECO:0000313" key="2">
    <source>
        <dbReference type="EMBL" id="CAK0892358.1"/>
    </source>
</evidence>